<dbReference type="SUPFAM" id="SSF46689">
    <property type="entry name" value="Homeodomain-like"/>
    <property type="match status" value="1"/>
</dbReference>
<dbReference type="InterPro" id="IPR009057">
    <property type="entry name" value="Homeodomain-like_sf"/>
</dbReference>
<dbReference type="EMBL" id="LMAR01000001">
    <property type="protein sequence ID" value="KQK32417.1"/>
    <property type="molecule type" value="Genomic_DNA"/>
</dbReference>
<proteinExistence type="predicted"/>
<dbReference type="STRING" id="53254.SAMN05660750_03463"/>
<dbReference type="GO" id="GO:0003700">
    <property type="term" value="F:DNA-binding transcription factor activity"/>
    <property type="evidence" value="ECO:0007669"/>
    <property type="project" value="TreeGrafter"/>
</dbReference>
<comment type="caution">
    <text evidence="4">The sequence shown here is derived from an EMBL/GenBank/DDBJ whole genome shotgun (WGS) entry which is preliminary data.</text>
</comment>
<dbReference type="AlphaFoldDB" id="A0A0Q3M9D0"/>
<sequence>MSSRAASPAPATTGTMPLRRRLTREERYRQLLETAWSLIRREGTDALSLGRLAEEAGVTKPVVYDHFGTRAGLLAALYREYDARQTALMDEMLASSAPELDARAGVIAACYLDCVLTQGSEIPGVTAALAGSPELEQLRRGYNAAFIAKCRTVFQPFAEQPIPPAAFWGVLGAAEALSGAAVTGDISRDEAQMELRQLILAAIERHAGAGR</sequence>
<dbReference type="PANTHER" id="PTHR30055:SF223">
    <property type="entry name" value="HTH-TYPE TRANSCRIPTIONAL REGULATOR UIDR"/>
    <property type="match status" value="1"/>
</dbReference>
<protein>
    <submittedName>
        <fullName evidence="4">TetR family transcriptional regulator</fullName>
    </submittedName>
</protein>
<dbReference type="Pfam" id="PF00440">
    <property type="entry name" value="TetR_N"/>
    <property type="match status" value="1"/>
</dbReference>
<evidence type="ECO:0000313" key="5">
    <source>
        <dbReference type="Proteomes" id="UP000051562"/>
    </source>
</evidence>
<keyword evidence="5" id="KW-1185">Reference proteome</keyword>
<dbReference type="PROSITE" id="PS50977">
    <property type="entry name" value="HTH_TETR_2"/>
    <property type="match status" value="1"/>
</dbReference>
<organism evidence="4 5">
    <name type="scientific">Bosea thiooxidans</name>
    <dbReference type="NCBI Taxonomy" id="53254"/>
    <lineage>
        <taxon>Bacteria</taxon>
        <taxon>Pseudomonadati</taxon>
        <taxon>Pseudomonadota</taxon>
        <taxon>Alphaproteobacteria</taxon>
        <taxon>Hyphomicrobiales</taxon>
        <taxon>Boseaceae</taxon>
        <taxon>Bosea</taxon>
    </lineage>
</organism>
<evidence type="ECO:0000256" key="1">
    <source>
        <dbReference type="ARBA" id="ARBA00023125"/>
    </source>
</evidence>
<feature type="DNA-binding region" description="H-T-H motif" evidence="2">
    <location>
        <begin position="48"/>
        <end position="67"/>
    </location>
</feature>
<keyword evidence="1 2" id="KW-0238">DNA-binding</keyword>
<name>A0A0Q3M9D0_9HYPH</name>
<dbReference type="InterPro" id="IPR050109">
    <property type="entry name" value="HTH-type_TetR-like_transc_reg"/>
</dbReference>
<evidence type="ECO:0000256" key="2">
    <source>
        <dbReference type="PROSITE-ProRule" id="PRU00335"/>
    </source>
</evidence>
<dbReference type="RefSeq" id="WP_055726362.1">
    <property type="nucleotide sequence ID" value="NZ_FUYX01000009.1"/>
</dbReference>
<dbReference type="Proteomes" id="UP000051562">
    <property type="component" value="Unassembled WGS sequence"/>
</dbReference>
<feature type="domain" description="HTH tetR-type" evidence="3">
    <location>
        <begin position="25"/>
        <end position="85"/>
    </location>
</feature>
<evidence type="ECO:0000313" key="4">
    <source>
        <dbReference type="EMBL" id="KQK32417.1"/>
    </source>
</evidence>
<reference evidence="4 5" key="1">
    <citation type="submission" date="2015-10" db="EMBL/GenBank/DDBJ databases">
        <title>Draft genome of Bosea thiooxidans.</title>
        <authorList>
            <person name="Wang X."/>
        </authorList>
    </citation>
    <scope>NUCLEOTIDE SEQUENCE [LARGE SCALE GENOMIC DNA]</scope>
    <source>
        <strain evidence="4 5">CGMCC 9174</strain>
    </source>
</reference>
<evidence type="ECO:0000259" key="3">
    <source>
        <dbReference type="PROSITE" id="PS50977"/>
    </source>
</evidence>
<dbReference type="InterPro" id="IPR001647">
    <property type="entry name" value="HTH_TetR"/>
</dbReference>
<accession>A0A0Q3M9D0</accession>
<dbReference type="GO" id="GO:0000976">
    <property type="term" value="F:transcription cis-regulatory region binding"/>
    <property type="evidence" value="ECO:0007669"/>
    <property type="project" value="TreeGrafter"/>
</dbReference>
<dbReference type="PANTHER" id="PTHR30055">
    <property type="entry name" value="HTH-TYPE TRANSCRIPTIONAL REGULATOR RUTR"/>
    <property type="match status" value="1"/>
</dbReference>
<gene>
    <name evidence="4" type="ORF">ARD30_01160</name>
</gene>
<dbReference type="PRINTS" id="PR00455">
    <property type="entry name" value="HTHTETR"/>
</dbReference>
<dbReference type="Gene3D" id="1.10.357.10">
    <property type="entry name" value="Tetracycline Repressor, domain 2"/>
    <property type="match status" value="1"/>
</dbReference>